<name>A0ACB9DH89_ARCLA</name>
<evidence type="ECO:0000313" key="1">
    <source>
        <dbReference type="EMBL" id="KAI3745907.1"/>
    </source>
</evidence>
<dbReference type="EMBL" id="CM042049">
    <property type="protein sequence ID" value="KAI3745907.1"/>
    <property type="molecule type" value="Genomic_DNA"/>
</dbReference>
<gene>
    <name evidence="1" type="ORF">L6452_08318</name>
</gene>
<reference evidence="2" key="1">
    <citation type="journal article" date="2022" name="Mol. Ecol. Resour.">
        <title>The genomes of chicory, endive, great burdock and yacon provide insights into Asteraceae palaeo-polyploidization history and plant inulin production.</title>
        <authorList>
            <person name="Fan W."/>
            <person name="Wang S."/>
            <person name="Wang H."/>
            <person name="Wang A."/>
            <person name="Jiang F."/>
            <person name="Liu H."/>
            <person name="Zhao H."/>
            <person name="Xu D."/>
            <person name="Zhang Y."/>
        </authorList>
    </citation>
    <scope>NUCLEOTIDE SEQUENCE [LARGE SCALE GENOMIC DNA]</scope>
    <source>
        <strain evidence="2">cv. Niubang</strain>
    </source>
</reference>
<dbReference type="Proteomes" id="UP001055879">
    <property type="component" value="Linkage Group LG03"/>
</dbReference>
<organism evidence="1 2">
    <name type="scientific">Arctium lappa</name>
    <name type="common">Greater burdock</name>
    <name type="synonym">Lappa major</name>
    <dbReference type="NCBI Taxonomy" id="4217"/>
    <lineage>
        <taxon>Eukaryota</taxon>
        <taxon>Viridiplantae</taxon>
        <taxon>Streptophyta</taxon>
        <taxon>Embryophyta</taxon>
        <taxon>Tracheophyta</taxon>
        <taxon>Spermatophyta</taxon>
        <taxon>Magnoliopsida</taxon>
        <taxon>eudicotyledons</taxon>
        <taxon>Gunneridae</taxon>
        <taxon>Pentapetalae</taxon>
        <taxon>asterids</taxon>
        <taxon>campanulids</taxon>
        <taxon>Asterales</taxon>
        <taxon>Asteraceae</taxon>
        <taxon>Carduoideae</taxon>
        <taxon>Cardueae</taxon>
        <taxon>Arctiinae</taxon>
        <taxon>Arctium</taxon>
    </lineage>
</organism>
<accession>A0ACB9DH89</accession>
<evidence type="ECO:0000313" key="2">
    <source>
        <dbReference type="Proteomes" id="UP001055879"/>
    </source>
</evidence>
<reference evidence="1 2" key="2">
    <citation type="journal article" date="2022" name="Mol. Ecol. Resour.">
        <title>The genomes of chicory, endive, great burdock and yacon provide insights into Asteraceae paleo-polyploidization history and plant inulin production.</title>
        <authorList>
            <person name="Fan W."/>
            <person name="Wang S."/>
            <person name="Wang H."/>
            <person name="Wang A."/>
            <person name="Jiang F."/>
            <person name="Liu H."/>
            <person name="Zhao H."/>
            <person name="Xu D."/>
            <person name="Zhang Y."/>
        </authorList>
    </citation>
    <scope>NUCLEOTIDE SEQUENCE [LARGE SCALE GENOMIC DNA]</scope>
    <source>
        <strain evidence="2">cv. Niubang</strain>
    </source>
</reference>
<sequence>MAKGSSRFSAATRQTEGGDSDGILHKSSKKLKKLNSMSEMNHSSQSTSTTTSSKRVKLPKKFFDDYDTVNHASVPRKLRSAMKKRDYESVSPSSPNNRNVIRRFEMDSNDRNRKLKVGSDEQQLTISESNVEEITKDEEEAMAALVAMAGIIPGNDNNTEEINLKNETSAAEASNLQEKHDSKTCGVPTASKSKDLVQESVQIEDLNETRNTYGVEKDSKDVTDGNKSRKICSSHVYICRFIKDLQVTEGKLVNSHQEPKQRAYTDAKTDKIPENITNGNAVKILNKTSTANRTVFQDQWQVQNHSAAASGQVSVLPLFGSPLYDPSQWSRPLFPKQHMWMSPFIPGARYQNWPNGGCETMPPGSSSYGGMAAGSNYTQSSLFDTRKTPQQLQYRTQFGHRSSGYDENGGLFLVDSSPTLKLSLQ</sequence>
<protein>
    <submittedName>
        <fullName evidence="1">Uncharacterized protein</fullName>
    </submittedName>
</protein>
<keyword evidence="2" id="KW-1185">Reference proteome</keyword>
<comment type="caution">
    <text evidence="1">The sequence shown here is derived from an EMBL/GenBank/DDBJ whole genome shotgun (WGS) entry which is preliminary data.</text>
</comment>
<proteinExistence type="predicted"/>